<organism evidence="2 3">
    <name type="scientific">Streptococcus salivarius</name>
    <dbReference type="NCBI Taxonomy" id="1304"/>
    <lineage>
        <taxon>Bacteria</taxon>
        <taxon>Bacillati</taxon>
        <taxon>Bacillota</taxon>
        <taxon>Bacilli</taxon>
        <taxon>Lactobacillales</taxon>
        <taxon>Streptococcaceae</taxon>
        <taxon>Streptococcus</taxon>
    </lineage>
</organism>
<keyword evidence="1" id="KW-0812">Transmembrane</keyword>
<evidence type="ECO:0008006" key="4">
    <source>
        <dbReference type="Google" id="ProtNLM"/>
    </source>
</evidence>
<sequence length="262" mass="31190">MKKDKKVWYWILFLIFFEALLFSYCYQFNPEYFMFESILLVLGIGAVCFLSELLITWMIILSFALSIFILVSGVVYISLQDTLVLIFSFPLLLGILSKIKSYFYKYISSVQIEERKARKSYQAVLKEIKLNENKFINALLIHYSHEEQFFELDPREYNHLITSIYLKISKQLNRFEKIFYVADGSFLILSKNDSRNLNDFYKNSLERQLKGITFDWGNNHQSIQFQTGFLEINKNNLKKFDDYSELISNLNRQLETDIIVEY</sequence>
<gene>
    <name evidence="2" type="ORF">FHI56_06680</name>
</gene>
<accession>A0AB37CL63</accession>
<feature type="transmembrane region" description="Helical" evidence="1">
    <location>
        <begin position="7"/>
        <end position="26"/>
    </location>
</feature>
<dbReference type="EMBL" id="CP040804">
    <property type="protein sequence ID" value="QEM32587.1"/>
    <property type="molecule type" value="Genomic_DNA"/>
</dbReference>
<evidence type="ECO:0000313" key="3">
    <source>
        <dbReference type="Proteomes" id="UP000322622"/>
    </source>
</evidence>
<proteinExistence type="predicted"/>
<dbReference type="RefSeq" id="WP_070578567.1">
    <property type="nucleotide sequence ID" value="NZ_AP031488.1"/>
</dbReference>
<dbReference type="AlphaFoldDB" id="A0AB37CL63"/>
<dbReference type="Proteomes" id="UP000322622">
    <property type="component" value="Chromosome"/>
</dbReference>
<feature type="transmembrane region" description="Helical" evidence="1">
    <location>
        <begin position="32"/>
        <end position="50"/>
    </location>
</feature>
<protein>
    <recommendedName>
        <fullName evidence="4">GGDEF domain-containing protein</fullName>
    </recommendedName>
</protein>
<reference evidence="2 3" key="1">
    <citation type="submission" date="2019-06" db="EMBL/GenBank/DDBJ databases">
        <title>Complete genome sequence of Streptococcus salivarius LAB813.</title>
        <authorList>
            <person name="Levesque C.M."/>
            <person name="Gong S.-G."/>
            <person name="Dufour D."/>
            <person name="Barbour A."/>
        </authorList>
    </citation>
    <scope>NUCLEOTIDE SEQUENCE [LARGE SCALE GENOMIC DNA]</scope>
    <source>
        <strain evidence="2 3">LAB813</strain>
    </source>
</reference>
<keyword evidence="1" id="KW-0472">Membrane</keyword>
<keyword evidence="1" id="KW-1133">Transmembrane helix</keyword>
<evidence type="ECO:0000256" key="1">
    <source>
        <dbReference type="SAM" id="Phobius"/>
    </source>
</evidence>
<name>A0AB37CL63_STRSL</name>
<evidence type="ECO:0000313" key="2">
    <source>
        <dbReference type="EMBL" id="QEM32587.1"/>
    </source>
</evidence>
<feature type="transmembrane region" description="Helical" evidence="1">
    <location>
        <begin position="57"/>
        <end position="77"/>
    </location>
</feature>